<evidence type="ECO:0000313" key="3">
    <source>
        <dbReference type="EMBL" id="KAJ4430929.1"/>
    </source>
</evidence>
<dbReference type="Pfam" id="PF03184">
    <property type="entry name" value="DDE_1"/>
    <property type="match status" value="1"/>
</dbReference>
<dbReference type="Proteomes" id="UP001148838">
    <property type="component" value="Unassembled WGS sequence"/>
</dbReference>
<dbReference type="PANTHER" id="PTHR19303">
    <property type="entry name" value="TRANSPOSON"/>
    <property type="match status" value="1"/>
</dbReference>
<sequence length="276" mass="30359">MFFDKLREVLAQEQFPPSSIWNVDESGLTTVHKPGKIIAEKGVKQVGKVTSGERGSLVTICVAVNASGNHIPPFLIFPRVNWQDRMLHGAPPETKDKQLLIMDNHDSHISVDGVNYAKNNGIVLLTIPPHTSHKLQPLDRSLFGPLKKYYNTAAADWMLMNPGKTITIYEVAGLLGIAFPQAVTPKNIMSGFISSGIWPLNSNIFTDDEFLTSYVTDRSNPVKEPLPLVENSVASSSEISGQTTPTKLPKAKEHFTPEEIRPFPKAPPRIAQSARG</sequence>
<evidence type="ECO:0000259" key="2">
    <source>
        <dbReference type="Pfam" id="PF03184"/>
    </source>
</evidence>
<reference evidence="3 4" key="1">
    <citation type="journal article" date="2022" name="Allergy">
        <title>Genome assembly and annotation of Periplaneta americana reveal a comprehensive cockroach allergen profile.</title>
        <authorList>
            <person name="Wang L."/>
            <person name="Xiong Q."/>
            <person name="Saelim N."/>
            <person name="Wang L."/>
            <person name="Nong W."/>
            <person name="Wan A.T."/>
            <person name="Shi M."/>
            <person name="Liu X."/>
            <person name="Cao Q."/>
            <person name="Hui J.H.L."/>
            <person name="Sookrung N."/>
            <person name="Leung T.F."/>
            <person name="Tungtrongchitr A."/>
            <person name="Tsui S.K.W."/>
        </authorList>
    </citation>
    <scope>NUCLEOTIDE SEQUENCE [LARGE SCALE GENOMIC DNA]</scope>
    <source>
        <strain evidence="3">PWHHKU_190912</strain>
    </source>
</reference>
<feature type="region of interest" description="Disordered" evidence="1">
    <location>
        <begin position="231"/>
        <end position="276"/>
    </location>
</feature>
<dbReference type="InterPro" id="IPR004875">
    <property type="entry name" value="DDE_SF_endonuclease_dom"/>
</dbReference>
<feature type="compositionally biased region" description="Polar residues" evidence="1">
    <location>
        <begin position="232"/>
        <end position="246"/>
    </location>
</feature>
<evidence type="ECO:0000313" key="4">
    <source>
        <dbReference type="Proteomes" id="UP001148838"/>
    </source>
</evidence>
<feature type="domain" description="DDE-1" evidence="2">
    <location>
        <begin position="84"/>
        <end position="192"/>
    </location>
</feature>
<dbReference type="PANTHER" id="PTHR19303:SF74">
    <property type="entry name" value="POGO TRANSPOSABLE ELEMENT WITH KRAB DOMAIN"/>
    <property type="match status" value="1"/>
</dbReference>
<organism evidence="3 4">
    <name type="scientific">Periplaneta americana</name>
    <name type="common">American cockroach</name>
    <name type="synonym">Blatta americana</name>
    <dbReference type="NCBI Taxonomy" id="6978"/>
    <lineage>
        <taxon>Eukaryota</taxon>
        <taxon>Metazoa</taxon>
        <taxon>Ecdysozoa</taxon>
        <taxon>Arthropoda</taxon>
        <taxon>Hexapoda</taxon>
        <taxon>Insecta</taxon>
        <taxon>Pterygota</taxon>
        <taxon>Neoptera</taxon>
        <taxon>Polyneoptera</taxon>
        <taxon>Dictyoptera</taxon>
        <taxon>Blattodea</taxon>
        <taxon>Blattoidea</taxon>
        <taxon>Blattidae</taxon>
        <taxon>Blattinae</taxon>
        <taxon>Periplaneta</taxon>
    </lineage>
</organism>
<gene>
    <name evidence="3" type="ORF">ANN_19522</name>
</gene>
<feature type="non-terminal residue" evidence="3">
    <location>
        <position position="276"/>
    </location>
</feature>
<dbReference type="InterPro" id="IPR050863">
    <property type="entry name" value="CenT-Element_Derived"/>
</dbReference>
<feature type="compositionally biased region" description="Basic and acidic residues" evidence="1">
    <location>
        <begin position="250"/>
        <end position="262"/>
    </location>
</feature>
<dbReference type="EMBL" id="JAJSOF020000031">
    <property type="protein sequence ID" value="KAJ4430929.1"/>
    <property type="molecule type" value="Genomic_DNA"/>
</dbReference>
<keyword evidence="4" id="KW-1185">Reference proteome</keyword>
<accession>A0ABQ8SA55</accession>
<protein>
    <recommendedName>
        <fullName evidence="2">DDE-1 domain-containing protein</fullName>
    </recommendedName>
</protein>
<comment type="caution">
    <text evidence="3">The sequence shown here is derived from an EMBL/GenBank/DDBJ whole genome shotgun (WGS) entry which is preliminary data.</text>
</comment>
<evidence type="ECO:0000256" key="1">
    <source>
        <dbReference type="SAM" id="MobiDB-lite"/>
    </source>
</evidence>
<name>A0ABQ8SA55_PERAM</name>
<proteinExistence type="predicted"/>